<comment type="caution">
    <text evidence="1">The sequence shown here is derived from an EMBL/GenBank/DDBJ whole genome shotgun (WGS) entry which is preliminary data.</text>
</comment>
<name>A0A3M7RUN2_BRAPC</name>
<evidence type="ECO:0000313" key="2">
    <source>
        <dbReference type="Proteomes" id="UP000276133"/>
    </source>
</evidence>
<accession>A0A3M7RUN2</accession>
<protein>
    <submittedName>
        <fullName evidence="1">Uncharacterized protein</fullName>
    </submittedName>
</protein>
<evidence type="ECO:0000313" key="1">
    <source>
        <dbReference type="EMBL" id="RNA27236.1"/>
    </source>
</evidence>
<dbReference type="OrthoDB" id="10044445at2759"/>
<gene>
    <name evidence="1" type="ORF">BpHYR1_021678</name>
</gene>
<keyword evidence="2" id="KW-1185">Reference proteome</keyword>
<dbReference type="EMBL" id="REGN01002578">
    <property type="protein sequence ID" value="RNA27236.1"/>
    <property type="molecule type" value="Genomic_DNA"/>
</dbReference>
<sequence>MHCGFKHTYYWKKGFKKPPGVLVLKKSYLVGFIRLDADINLNGSNFNENTFKSLLNIILWYTLDVLLGNLDHPSRIQLCDLNRSISLTERHQDLKLYNLKSPKYFKPFKYGPESKMNPINPLIKKLRGQDLAGFRWIKALLQLYNLDNHLINKDKISINFEIFFVLIMEK</sequence>
<dbReference type="Proteomes" id="UP000276133">
    <property type="component" value="Unassembled WGS sequence"/>
</dbReference>
<reference evidence="1 2" key="1">
    <citation type="journal article" date="2018" name="Sci. Rep.">
        <title>Genomic signatures of local adaptation to the degree of environmental predictability in rotifers.</title>
        <authorList>
            <person name="Franch-Gras L."/>
            <person name="Hahn C."/>
            <person name="Garcia-Roger E.M."/>
            <person name="Carmona M.J."/>
            <person name="Serra M."/>
            <person name="Gomez A."/>
        </authorList>
    </citation>
    <scope>NUCLEOTIDE SEQUENCE [LARGE SCALE GENOMIC DNA]</scope>
    <source>
        <strain evidence="1">HYR1</strain>
    </source>
</reference>
<proteinExistence type="predicted"/>
<dbReference type="AlphaFoldDB" id="A0A3M7RUN2"/>
<organism evidence="1 2">
    <name type="scientific">Brachionus plicatilis</name>
    <name type="common">Marine rotifer</name>
    <name type="synonym">Brachionus muelleri</name>
    <dbReference type="NCBI Taxonomy" id="10195"/>
    <lineage>
        <taxon>Eukaryota</taxon>
        <taxon>Metazoa</taxon>
        <taxon>Spiralia</taxon>
        <taxon>Gnathifera</taxon>
        <taxon>Rotifera</taxon>
        <taxon>Eurotatoria</taxon>
        <taxon>Monogononta</taxon>
        <taxon>Pseudotrocha</taxon>
        <taxon>Ploima</taxon>
        <taxon>Brachionidae</taxon>
        <taxon>Brachionus</taxon>
    </lineage>
</organism>